<dbReference type="OrthoDB" id="6599787at2759"/>
<sequence length="167" mass="19386">MPLFMGNRRTREEDETGPIKLTEELDYNFDCLMRVAKSMCQTLGRPKDRLICRSTLDELIKFNRSGSPEVKQHVRKFLRFYLQVLRWTQTHQPTKTYEKWYGDACNSRVDPTADKDEEYVWLEEGVSYLAMKQFEDGSTMIYSAVAKDPGAGWADNGLRTLAEQLGN</sequence>
<evidence type="ECO:0000313" key="1">
    <source>
        <dbReference type="Proteomes" id="UP000515160"/>
    </source>
</evidence>
<evidence type="ECO:0000313" key="2">
    <source>
        <dbReference type="RefSeq" id="XP_034110384.1"/>
    </source>
</evidence>
<proteinExistence type="predicted"/>
<protein>
    <submittedName>
        <fullName evidence="2">Uncharacterized protein LOC117571983</fullName>
    </submittedName>
</protein>
<organism evidence="1 2">
    <name type="scientific">Drosophila albomicans</name>
    <name type="common">Fruit fly</name>
    <dbReference type="NCBI Taxonomy" id="7291"/>
    <lineage>
        <taxon>Eukaryota</taxon>
        <taxon>Metazoa</taxon>
        <taxon>Ecdysozoa</taxon>
        <taxon>Arthropoda</taxon>
        <taxon>Hexapoda</taxon>
        <taxon>Insecta</taxon>
        <taxon>Pterygota</taxon>
        <taxon>Neoptera</taxon>
        <taxon>Endopterygota</taxon>
        <taxon>Diptera</taxon>
        <taxon>Brachycera</taxon>
        <taxon>Muscomorpha</taxon>
        <taxon>Ephydroidea</taxon>
        <taxon>Drosophilidae</taxon>
        <taxon>Drosophila</taxon>
    </lineage>
</organism>
<dbReference type="GeneID" id="117571983"/>
<dbReference type="AlphaFoldDB" id="A0A6P8XCK8"/>
<accession>A0A6P8XCK8</accession>
<dbReference type="Proteomes" id="UP000515160">
    <property type="component" value="Chromosome X"/>
</dbReference>
<gene>
    <name evidence="2" type="primary">LOC117571983</name>
</gene>
<dbReference type="RefSeq" id="XP_034110384.1">
    <property type="nucleotide sequence ID" value="XM_034254493.2"/>
</dbReference>
<reference evidence="2" key="1">
    <citation type="submission" date="2025-08" db="UniProtKB">
        <authorList>
            <consortium name="RefSeq"/>
        </authorList>
    </citation>
    <scope>IDENTIFICATION</scope>
    <source>
        <strain evidence="2">15112-1751.03</strain>
        <tissue evidence="2">Whole Adult</tissue>
    </source>
</reference>
<keyword evidence="1" id="KW-1185">Reference proteome</keyword>
<name>A0A6P8XCK8_DROAB</name>